<dbReference type="InterPro" id="IPR020846">
    <property type="entry name" value="MFS_dom"/>
</dbReference>
<dbReference type="Gene3D" id="1.20.1250.20">
    <property type="entry name" value="MFS general substrate transporter like domains"/>
    <property type="match status" value="1"/>
</dbReference>
<dbReference type="Proteomes" id="UP000676996">
    <property type="component" value="Unassembled WGS sequence"/>
</dbReference>
<protein>
    <submittedName>
        <fullName evidence="11">DHA2 family efflux MFS transporter permease subunit</fullName>
    </submittedName>
</protein>
<dbReference type="GO" id="GO:0005886">
    <property type="term" value="C:plasma membrane"/>
    <property type="evidence" value="ECO:0007669"/>
    <property type="project" value="UniProtKB-SubCell"/>
</dbReference>
<feature type="transmembrane region" description="Helical" evidence="9">
    <location>
        <begin position="43"/>
        <end position="62"/>
    </location>
</feature>
<evidence type="ECO:0000256" key="9">
    <source>
        <dbReference type="SAM" id="Phobius"/>
    </source>
</evidence>
<feature type="domain" description="Major facilitator superfamily (MFS) profile" evidence="10">
    <location>
        <begin position="44"/>
        <end position="528"/>
    </location>
</feature>
<dbReference type="Gene3D" id="1.20.1720.10">
    <property type="entry name" value="Multidrug resistance protein D"/>
    <property type="match status" value="1"/>
</dbReference>
<dbReference type="PANTHER" id="PTHR42718:SF9">
    <property type="entry name" value="MAJOR FACILITATOR SUPERFAMILY MULTIDRUG TRANSPORTER MFSC"/>
    <property type="match status" value="1"/>
</dbReference>
<feature type="transmembrane region" description="Helical" evidence="9">
    <location>
        <begin position="334"/>
        <end position="352"/>
    </location>
</feature>
<evidence type="ECO:0000256" key="5">
    <source>
        <dbReference type="ARBA" id="ARBA00022692"/>
    </source>
</evidence>
<feature type="transmembrane region" description="Helical" evidence="9">
    <location>
        <begin position="110"/>
        <end position="129"/>
    </location>
</feature>
<proteinExistence type="inferred from homology"/>
<reference evidence="11" key="1">
    <citation type="submission" date="2021-04" db="EMBL/GenBank/DDBJ databases">
        <title>Ouciella asimina sp. nov., isolated from the surface seawater in the hydrothermal field of Okinawa Trough.</title>
        <authorList>
            <person name="Shuang W."/>
        </authorList>
    </citation>
    <scope>NUCLEOTIDE SEQUENCE</scope>
    <source>
        <strain evidence="11">LXI357</strain>
    </source>
</reference>
<feature type="transmembrane region" description="Helical" evidence="9">
    <location>
        <begin position="168"/>
        <end position="186"/>
    </location>
</feature>
<feature type="transmembrane region" description="Helical" evidence="9">
    <location>
        <begin position="259"/>
        <end position="280"/>
    </location>
</feature>
<accession>A0A8T4IB53</accession>
<feature type="transmembrane region" description="Helical" evidence="9">
    <location>
        <begin position="431"/>
        <end position="449"/>
    </location>
</feature>
<feature type="transmembrane region" description="Helical" evidence="9">
    <location>
        <begin position="506"/>
        <end position="523"/>
    </location>
</feature>
<comment type="subcellular location">
    <subcellularLocation>
        <location evidence="1">Cell membrane</location>
        <topology evidence="1">Multi-pass membrane protein</topology>
    </subcellularLocation>
</comment>
<sequence>MASANSASRPGAAAPSPASRQAAAAPKAPSRGVAALPVENRGLLTVGVMLATIMQILDSTIANVALPHMQASLGATADTVTWVLTSYIVASAIAIPAAGWLSDKIGSRNLFIFCIVGFVASSMLCGLATGLTEMVAFRFVQGTCAAFMNPLSQTVMMDINPPEKQARALSIWGMGIMIGPILGPVIGGWLTESYNWRWVFYINVPLGIAAFAILWALLPSRPQRERQFDLFGFSMLAVAVAAFQLMLDRGQNQDWFSSWEIIVEGLVAISCFWVFLVHLFTAKNPLFDREILRDRNLMTSVAFMLVVGMVLIATMALLPPMLQTLYGYPVLDTGFLMMPRGVGVLISMSIAGQLLQRNFDARILVGTGLVIAIWSLYDMTGWTLMMGTMPFILTGLIQGLGLGLIFIPLNTLAFGTLDPQYRTEGTSLMNLARNVGASVGISVVTAELARNLQQSHSDIAQHITPQAFPFDPGLAQALGSAGDAAAAMVNGLVTQQAAMVAYLDDFKLMMVMTAVAIPLVFLLKRPEARQGAKAEPVDMH</sequence>
<keyword evidence="4" id="KW-1003">Cell membrane</keyword>
<feature type="transmembrane region" description="Helical" evidence="9">
    <location>
        <begin position="198"/>
        <end position="218"/>
    </location>
</feature>
<comment type="caution">
    <text evidence="11">The sequence shown here is derived from an EMBL/GenBank/DDBJ whole genome shotgun (WGS) entry which is preliminary data.</text>
</comment>
<gene>
    <name evidence="11" type="ORF">J7S20_04590</name>
</gene>
<comment type="similarity">
    <text evidence="2">Belongs to the major facilitator superfamily. EmrB family.</text>
</comment>
<keyword evidence="6 9" id="KW-1133">Transmembrane helix</keyword>
<feature type="transmembrane region" description="Helical" evidence="9">
    <location>
        <begin position="301"/>
        <end position="322"/>
    </location>
</feature>
<evidence type="ECO:0000256" key="8">
    <source>
        <dbReference type="SAM" id="MobiDB-lite"/>
    </source>
</evidence>
<dbReference type="SUPFAM" id="SSF103473">
    <property type="entry name" value="MFS general substrate transporter"/>
    <property type="match status" value="1"/>
</dbReference>
<keyword evidence="12" id="KW-1185">Reference proteome</keyword>
<feature type="transmembrane region" description="Helical" evidence="9">
    <location>
        <begin position="82"/>
        <end position="101"/>
    </location>
</feature>
<dbReference type="EMBL" id="JAGRQC010000001">
    <property type="protein sequence ID" value="MBR0551780.1"/>
    <property type="molecule type" value="Genomic_DNA"/>
</dbReference>
<dbReference type="PANTHER" id="PTHR42718">
    <property type="entry name" value="MAJOR FACILITATOR SUPERFAMILY MULTIDRUG TRANSPORTER MFSC"/>
    <property type="match status" value="1"/>
</dbReference>
<evidence type="ECO:0000313" key="12">
    <source>
        <dbReference type="Proteomes" id="UP000676996"/>
    </source>
</evidence>
<keyword evidence="3" id="KW-0813">Transport</keyword>
<evidence type="ECO:0000256" key="6">
    <source>
        <dbReference type="ARBA" id="ARBA00022989"/>
    </source>
</evidence>
<evidence type="ECO:0000256" key="4">
    <source>
        <dbReference type="ARBA" id="ARBA00022475"/>
    </source>
</evidence>
<feature type="transmembrane region" description="Helical" evidence="9">
    <location>
        <begin position="389"/>
        <end position="410"/>
    </location>
</feature>
<dbReference type="Pfam" id="PF07690">
    <property type="entry name" value="MFS_1"/>
    <property type="match status" value="1"/>
</dbReference>
<dbReference type="InterPro" id="IPR036259">
    <property type="entry name" value="MFS_trans_sf"/>
</dbReference>
<dbReference type="PRINTS" id="PR01036">
    <property type="entry name" value="TCRTETB"/>
</dbReference>
<keyword evidence="5 9" id="KW-0812">Transmembrane</keyword>
<evidence type="ECO:0000256" key="1">
    <source>
        <dbReference type="ARBA" id="ARBA00004651"/>
    </source>
</evidence>
<evidence type="ECO:0000256" key="7">
    <source>
        <dbReference type="ARBA" id="ARBA00023136"/>
    </source>
</evidence>
<dbReference type="GO" id="GO:0022857">
    <property type="term" value="F:transmembrane transporter activity"/>
    <property type="evidence" value="ECO:0007669"/>
    <property type="project" value="InterPro"/>
</dbReference>
<dbReference type="PROSITE" id="PS50850">
    <property type="entry name" value="MFS"/>
    <property type="match status" value="1"/>
</dbReference>
<feature type="transmembrane region" description="Helical" evidence="9">
    <location>
        <begin position="135"/>
        <end position="156"/>
    </location>
</feature>
<feature type="transmembrane region" description="Helical" evidence="9">
    <location>
        <begin position="359"/>
        <end position="377"/>
    </location>
</feature>
<dbReference type="InterPro" id="IPR004638">
    <property type="entry name" value="EmrB-like"/>
</dbReference>
<dbReference type="NCBIfam" id="TIGR00711">
    <property type="entry name" value="efflux_EmrB"/>
    <property type="match status" value="1"/>
</dbReference>
<keyword evidence="7 9" id="KW-0472">Membrane</keyword>
<dbReference type="AlphaFoldDB" id="A0A8T4IB53"/>
<evidence type="ECO:0000259" key="10">
    <source>
        <dbReference type="PROSITE" id="PS50850"/>
    </source>
</evidence>
<evidence type="ECO:0000313" key="11">
    <source>
        <dbReference type="EMBL" id="MBR0551780.1"/>
    </source>
</evidence>
<organism evidence="11 12">
    <name type="scientific">Stakelama marina</name>
    <dbReference type="NCBI Taxonomy" id="2826939"/>
    <lineage>
        <taxon>Bacteria</taxon>
        <taxon>Pseudomonadati</taxon>
        <taxon>Pseudomonadota</taxon>
        <taxon>Alphaproteobacteria</taxon>
        <taxon>Sphingomonadales</taxon>
        <taxon>Sphingomonadaceae</taxon>
        <taxon>Stakelama</taxon>
    </lineage>
</organism>
<evidence type="ECO:0000256" key="3">
    <source>
        <dbReference type="ARBA" id="ARBA00022448"/>
    </source>
</evidence>
<name>A0A8T4IB53_9SPHN</name>
<feature type="region of interest" description="Disordered" evidence="8">
    <location>
        <begin position="1"/>
        <end position="21"/>
    </location>
</feature>
<feature type="transmembrane region" description="Helical" evidence="9">
    <location>
        <begin position="230"/>
        <end position="247"/>
    </location>
</feature>
<dbReference type="CDD" id="cd17503">
    <property type="entry name" value="MFS_LmrB_MDR_like"/>
    <property type="match status" value="1"/>
</dbReference>
<dbReference type="InterPro" id="IPR011701">
    <property type="entry name" value="MFS"/>
</dbReference>
<dbReference type="RefSeq" id="WP_284053043.1">
    <property type="nucleotide sequence ID" value="NZ_JAGRQC010000001.1"/>
</dbReference>
<evidence type="ECO:0000256" key="2">
    <source>
        <dbReference type="ARBA" id="ARBA00008537"/>
    </source>
</evidence>